<keyword evidence="1" id="KW-0812">Transmembrane</keyword>
<feature type="transmembrane region" description="Helical" evidence="1">
    <location>
        <begin position="536"/>
        <end position="553"/>
    </location>
</feature>
<feature type="transmembrane region" description="Helical" evidence="1">
    <location>
        <begin position="859"/>
        <end position="878"/>
    </location>
</feature>
<evidence type="ECO:0000313" key="3">
    <source>
        <dbReference type="Proteomes" id="UP001316189"/>
    </source>
</evidence>
<gene>
    <name evidence="2" type="ORF">NP064_11895</name>
</gene>
<dbReference type="InterPro" id="IPR029044">
    <property type="entry name" value="Nucleotide-diphossugar_trans"/>
</dbReference>
<reference evidence="2 3" key="1">
    <citation type="submission" date="2022-07" db="EMBL/GenBank/DDBJ databases">
        <title>Novel species in genus cellulomonas.</title>
        <authorList>
            <person name="Ye L."/>
        </authorList>
    </citation>
    <scope>NUCLEOTIDE SEQUENCE [LARGE SCALE GENOMIC DNA]</scope>
    <source>
        <strain evidence="3">zg-Y338</strain>
    </source>
</reference>
<name>A0ABY5KVM7_9CELL</name>
<feature type="transmembrane region" description="Helical" evidence="1">
    <location>
        <begin position="502"/>
        <end position="524"/>
    </location>
</feature>
<feature type="transmembrane region" description="Helical" evidence="1">
    <location>
        <begin position="422"/>
        <end position="445"/>
    </location>
</feature>
<feature type="transmembrane region" description="Helical" evidence="1">
    <location>
        <begin position="788"/>
        <end position="806"/>
    </location>
</feature>
<feature type="transmembrane region" description="Helical" evidence="1">
    <location>
        <begin position="302"/>
        <end position="323"/>
    </location>
</feature>
<accession>A0ABY5KVM7</accession>
<evidence type="ECO:0000256" key="1">
    <source>
        <dbReference type="SAM" id="Phobius"/>
    </source>
</evidence>
<evidence type="ECO:0000313" key="2">
    <source>
        <dbReference type="EMBL" id="UUI74494.1"/>
    </source>
</evidence>
<proteinExistence type="predicted"/>
<dbReference type="InterPro" id="IPR050834">
    <property type="entry name" value="Glycosyltransf_2"/>
</dbReference>
<dbReference type="EC" id="2.4.-.-" evidence="2"/>
<feature type="transmembrane region" description="Helical" evidence="1">
    <location>
        <begin position="689"/>
        <end position="709"/>
    </location>
</feature>
<sequence length="1166" mass="119530">MTDSTLPSGIRLAEPPASARPALSVTAVVVTRGPTRYLAPTLKALGAQTRAPGRVVVVDVAATADEDVLRLARGAFAGVMAESAPEIVAVPIPGARTFGAAVRGALATLAPPSILTSVQTPSGSWLWLLHDDSAPEPDALAELLRAVEHAPSVGVAGVKQRTWTDPARLLEVGVRTSRSGRRMTGVEDAEVDQGQHDGRDDVLGVGIAGALVRRDVWDELDGPDPALGPFGDGFDLSRRARLAGHRVVVVPSAVVRHAQATYHGLRGLPGAEVDADGDGLPDTADPRRSFAARRRALLHQRLVTAPLLLMPLVAFMAVAAGAVRSLVRIATKEPLLAVTEVTAPLAVLARPGAVLRARRHASRTRRVSRRTLRPLQASWREVVREWRDRRLAHAEERRIVHAPSELELRELAALATRRRATLGALAAVLVGVSVMALGPVTGVALGGWPLVGGALAPATATVGELWQAATSGWVAGGLGDPGPADALLTVLLPAAALGGGSLSVAVGALMLGSVLLSGLGAWFAAGAATRSVGVRMWAALVWAAAPALLLGLGDGRLGAAVAHMALPWLALGLARATGSHEVDIVVPGVATARRRDAEDEPVDGAAPSAADVEPVTGEVATVEASSHDDAGPTATVPVLARPRGASTAAAAAAALAFAVMVAGAPVLLVPGLVVVLGVALCARRGRFRVLLAPVPGLVLLAPLLVEAAGRGVEGLRLLVADPGVPHPSEPASAVELLLGVPSDASPLVPAWAPVLVAEYWPWAWGAVVLAMALLALLRGAPVARAVRLAWAAAAAGLATAAVSGMVDVAIADGALVRGWPGAGVSFAGAGLVAAAVLGGRGLRERIATASFGWRQPAAVLGWLVAGAVVVASLGGWAWQARSEGLGDVVALERLVVPAVGQQAQAAPRESRVLMVEAGPDGVVAWQLARGDGPLLVDQSSAVWTRTVEGPLQGAHEAPSSEPQAGLHELVARIAAATSGDVALELAQYGIGDVLAPPLPVGAAAQSVAARADLVARLDATAGLERITENAAGTIWRVQAAAAPGESAQGTVTTWARLSEAGNPSSDVPLDAHRRAVDTQIPAGSSSRRVVLAERHDPGWTATLDGRVLPVAQDDWRQAFTVGADGGRLVVGYERPNREPWLAVQGSVALLTLLLALPLRRRKAGRR</sequence>
<protein>
    <submittedName>
        <fullName evidence="2">Glycosyltransferase</fullName>
        <ecNumber evidence="2">2.4.-.-</ecNumber>
    </submittedName>
</protein>
<feature type="transmembrane region" description="Helical" evidence="1">
    <location>
        <begin position="649"/>
        <end position="682"/>
    </location>
</feature>
<dbReference type="RefSeq" id="WP_227569446.1">
    <property type="nucleotide sequence ID" value="NZ_CP101988.1"/>
</dbReference>
<feature type="transmembrane region" description="Helical" evidence="1">
    <location>
        <begin position="759"/>
        <end position="776"/>
    </location>
</feature>
<dbReference type="PANTHER" id="PTHR43685">
    <property type="entry name" value="GLYCOSYLTRANSFERASE"/>
    <property type="match status" value="1"/>
</dbReference>
<dbReference type="EMBL" id="CP101988">
    <property type="protein sequence ID" value="UUI74494.1"/>
    <property type="molecule type" value="Genomic_DNA"/>
</dbReference>
<dbReference type="Gene3D" id="3.90.550.10">
    <property type="entry name" value="Spore Coat Polysaccharide Biosynthesis Protein SpsA, Chain A"/>
    <property type="match status" value="1"/>
</dbReference>
<dbReference type="SUPFAM" id="SSF53448">
    <property type="entry name" value="Nucleotide-diphospho-sugar transferases"/>
    <property type="match status" value="1"/>
</dbReference>
<organism evidence="2 3">
    <name type="scientific">Cellulomonas chengniuliangii</name>
    <dbReference type="NCBI Taxonomy" id="2968084"/>
    <lineage>
        <taxon>Bacteria</taxon>
        <taxon>Bacillati</taxon>
        <taxon>Actinomycetota</taxon>
        <taxon>Actinomycetes</taxon>
        <taxon>Micrococcales</taxon>
        <taxon>Cellulomonadaceae</taxon>
        <taxon>Cellulomonas</taxon>
    </lineage>
</organism>
<keyword evidence="3" id="KW-1185">Reference proteome</keyword>
<feature type="transmembrane region" description="Helical" evidence="1">
    <location>
        <begin position="1140"/>
        <end position="1158"/>
    </location>
</feature>
<keyword evidence="1" id="KW-0472">Membrane</keyword>
<feature type="transmembrane region" description="Helical" evidence="1">
    <location>
        <begin position="818"/>
        <end position="838"/>
    </location>
</feature>
<dbReference type="GO" id="GO:0016757">
    <property type="term" value="F:glycosyltransferase activity"/>
    <property type="evidence" value="ECO:0007669"/>
    <property type="project" value="UniProtKB-KW"/>
</dbReference>
<dbReference type="PANTHER" id="PTHR43685:SF3">
    <property type="entry name" value="SLR2126 PROTEIN"/>
    <property type="match status" value="1"/>
</dbReference>
<keyword evidence="1" id="KW-1133">Transmembrane helix</keyword>
<dbReference type="Pfam" id="PF13641">
    <property type="entry name" value="Glyco_tranf_2_3"/>
    <property type="match status" value="1"/>
</dbReference>
<keyword evidence="2" id="KW-0808">Transferase</keyword>
<dbReference type="Proteomes" id="UP001316189">
    <property type="component" value="Chromosome"/>
</dbReference>
<keyword evidence="2" id="KW-0328">Glycosyltransferase</keyword>